<reference evidence="1 2" key="1">
    <citation type="journal article" date="2010" name="Nature">
        <title>The Ectocarpus genome and the independent evolution of multicellularity in brown algae.</title>
        <authorList>
            <person name="Cock J.M."/>
            <person name="Sterck L."/>
            <person name="Rouze P."/>
            <person name="Scornet D."/>
            <person name="Allen A.E."/>
            <person name="Amoutzias G."/>
            <person name="Anthouard V."/>
            <person name="Artiguenave F."/>
            <person name="Aury J.M."/>
            <person name="Badger J.H."/>
            <person name="Beszteri B."/>
            <person name="Billiau K."/>
            <person name="Bonnet E."/>
            <person name="Bothwell J.H."/>
            <person name="Bowler C."/>
            <person name="Boyen C."/>
            <person name="Brownlee C."/>
            <person name="Carrano C.J."/>
            <person name="Charrier B."/>
            <person name="Cho G.Y."/>
            <person name="Coelho S.M."/>
            <person name="Collen J."/>
            <person name="Corre E."/>
            <person name="Da Silva C."/>
            <person name="Delage L."/>
            <person name="Delaroque N."/>
            <person name="Dittami S.M."/>
            <person name="Doulbeau S."/>
            <person name="Elias M."/>
            <person name="Farnham G."/>
            <person name="Gachon C.M."/>
            <person name="Gschloessl B."/>
            <person name="Heesch S."/>
            <person name="Jabbari K."/>
            <person name="Jubin C."/>
            <person name="Kawai H."/>
            <person name="Kimura K."/>
            <person name="Kloareg B."/>
            <person name="Kupper F.C."/>
            <person name="Lang D."/>
            <person name="Le Bail A."/>
            <person name="Leblanc C."/>
            <person name="Lerouge P."/>
            <person name="Lohr M."/>
            <person name="Lopez P.J."/>
            <person name="Martens C."/>
            <person name="Maumus F."/>
            <person name="Michel G."/>
            <person name="Miranda-Saavedra D."/>
            <person name="Morales J."/>
            <person name="Moreau H."/>
            <person name="Motomura T."/>
            <person name="Nagasato C."/>
            <person name="Napoli C.A."/>
            <person name="Nelson D.R."/>
            <person name="Nyvall-Collen P."/>
            <person name="Peters A.F."/>
            <person name="Pommier C."/>
            <person name="Potin P."/>
            <person name="Poulain J."/>
            <person name="Quesneville H."/>
            <person name="Read B."/>
            <person name="Rensing S.A."/>
            <person name="Ritter A."/>
            <person name="Rousvoal S."/>
            <person name="Samanta M."/>
            <person name="Samson G."/>
            <person name="Schroeder D.C."/>
            <person name="Segurens B."/>
            <person name="Strittmatter M."/>
            <person name="Tonon T."/>
            <person name="Tregear J.W."/>
            <person name="Valentin K."/>
            <person name="von Dassow P."/>
            <person name="Yamagishi T."/>
            <person name="Van de Peer Y."/>
            <person name="Wincker P."/>
        </authorList>
    </citation>
    <scope>NUCLEOTIDE SEQUENCE [LARGE SCALE GENOMIC DNA]</scope>
    <source>
        <strain evidence="2">Ec32 / CCAP1310/4</strain>
    </source>
</reference>
<organism evidence="1 2">
    <name type="scientific">Ectocarpus siliculosus</name>
    <name type="common">Brown alga</name>
    <name type="synonym">Conferva siliculosa</name>
    <dbReference type="NCBI Taxonomy" id="2880"/>
    <lineage>
        <taxon>Eukaryota</taxon>
        <taxon>Sar</taxon>
        <taxon>Stramenopiles</taxon>
        <taxon>Ochrophyta</taxon>
        <taxon>PX clade</taxon>
        <taxon>Phaeophyceae</taxon>
        <taxon>Ectocarpales</taxon>
        <taxon>Ectocarpaceae</taxon>
        <taxon>Ectocarpus</taxon>
    </lineage>
</organism>
<sequence length="96" mass="10904">MGGLKLLYRLRARLKRRPQLQLDVKETDHGFAIEKVRKLIFSYQDGGAPALWFPEDANLAAELGHLQLMKTIKGVKSGQILFTSRNLKVSRSKIAR</sequence>
<proteinExistence type="predicted"/>
<dbReference type="AlphaFoldDB" id="D8LE60"/>
<dbReference type="Proteomes" id="UP000002630">
    <property type="component" value="Unassembled WGS sequence"/>
</dbReference>
<evidence type="ECO:0000313" key="1">
    <source>
        <dbReference type="EMBL" id="CBN74132.1"/>
    </source>
</evidence>
<accession>D8LE60</accession>
<dbReference type="EMBL" id="FN649760">
    <property type="protein sequence ID" value="CBN74132.1"/>
    <property type="molecule type" value="Genomic_DNA"/>
</dbReference>
<protein>
    <submittedName>
        <fullName evidence="1">Uncharacterized protein</fullName>
    </submittedName>
</protein>
<name>D8LE60_ECTSI</name>
<gene>
    <name evidence="1" type="ORF">Esi_0013_0028</name>
</gene>
<evidence type="ECO:0000313" key="2">
    <source>
        <dbReference type="Proteomes" id="UP000002630"/>
    </source>
</evidence>
<keyword evidence="2" id="KW-1185">Reference proteome</keyword>
<dbReference type="InParanoid" id="D8LE60"/>